<feature type="transmembrane region" description="Helical" evidence="8">
    <location>
        <begin position="20"/>
        <end position="39"/>
    </location>
</feature>
<evidence type="ECO:0000256" key="8">
    <source>
        <dbReference type="SAM" id="Phobius"/>
    </source>
</evidence>
<dbReference type="PANTHER" id="PTHR33908">
    <property type="entry name" value="MANNOSYLTRANSFERASE YKCB-RELATED"/>
    <property type="match status" value="1"/>
</dbReference>
<reference evidence="9 10" key="1">
    <citation type="submission" date="2019-12" db="EMBL/GenBank/DDBJ databases">
        <title>Genomic-based taxomic classification of the family Erythrobacteraceae.</title>
        <authorList>
            <person name="Xu L."/>
        </authorList>
    </citation>
    <scope>NUCLEOTIDE SEQUENCE [LARGE SCALE GENOMIC DNA]</scope>
    <source>
        <strain evidence="9 10">KEMB 9005-328</strain>
    </source>
</reference>
<keyword evidence="3" id="KW-0328">Glycosyltransferase</keyword>
<gene>
    <name evidence="9" type="ORF">GRI58_07930</name>
</gene>
<proteinExistence type="predicted"/>
<keyword evidence="2" id="KW-1003">Cell membrane</keyword>
<feature type="transmembrane region" description="Helical" evidence="8">
    <location>
        <begin position="169"/>
        <end position="199"/>
    </location>
</feature>
<feature type="transmembrane region" description="Helical" evidence="8">
    <location>
        <begin position="296"/>
        <end position="321"/>
    </location>
</feature>
<dbReference type="OrthoDB" id="345761at2"/>
<evidence type="ECO:0000313" key="10">
    <source>
        <dbReference type="Proteomes" id="UP000439780"/>
    </source>
</evidence>
<feature type="transmembrane region" description="Helical" evidence="8">
    <location>
        <begin position="341"/>
        <end position="360"/>
    </location>
</feature>
<dbReference type="InterPro" id="IPR050297">
    <property type="entry name" value="LipidA_mod_glycosyltrf_83"/>
</dbReference>
<dbReference type="RefSeq" id="WP_160753037.1">
    <property type="nucleotide sequence ID" value="NZ_WTYA01000005.1"/>
</dbReference>
<evidence type="ECO:0000256" key="1">
    <source>
        <dbReference type="ARBA" id="ARBA00004651"/>
    </source>
</evidence>
<accession>A0A845AP62</accession>
<feature type="transmembrane region" description="Helical" evidence="8">
    <location>
        <begin position="91"/>
        <end position="112"/>
    </location>
</feature>
<evidence type="ECO:0000256" key="4">
    <source>
        <dbReference type="ARBA" id="ARBA00022679"/>
    </source>
</evidence>
<evidence type="ECO:0008006" key="11">
    <source>
        <dbReference type="Google" id="ProtNLM"/>
    </source>
</evidence>
<feature type="transmembrane region" description="Helical" evidence="8">
    <location>
        <begin position="211"/>
        <end position="236"/>
    </location>
</feature>
<dbReference type="GO" id="GO:0005886">
    <property type="term" value="C:plasma membrane"/>
    <property type="evidence" value="ECO:0007669"/>
    <property type="project" value="UniProtKB-SubCell"/>
</dbReference>
<dbReference type="PANTHER" id="PTHR33908:SF11">
    <property type="entry name" value="MEMBRANE PROTEIN"/>
    <property type="match status" value="1"/>
</dbReference>
<dbReference type="AlphaFoldDB" id="A0A845AP62"/>
<evidence type="ECO:0000256" key="5">
    <source>
        <dbReference type="ARBA" id="ARBA00022692"/>
    </source>
</evidence>
<evidence type="ECO:0000256" key="3">
    <source>
        <dbReference type="ARBA" id="ARBA00022676"/>
    </source>
</evidence>
<dbReference type="EMBL" id="WTYA01000005">
    <property type="protein sequence ID" value="MXP28748.1"/>
    <property type="molecule type" value="Genomic_DNA"/>
</dbReference>
<keyword evidence="10" id="KW-1185">Reference proteome</keyword>
<organism evidence="9 10">
    <name type="scientific">Qipengyuania algicida</name>
    <dbReference type="NCBI Taxonomy" id="1836209"/>
    <lineage>
        <taxon>Bacteria</taxon>
        <taxon>Pseudomonadati</taxon>
        <taxon>Pseudomonadota</taxon>
        <taxon>Alphaproteobacteria</taxon>
        <taxon>Sphingomonadales</taxon>
        <taxon>Erythrobacteraceae</taxon>
        <taxon>Qipengyuania</taxon>
    </lineage>
</organism>
<name>A0A845AP62_9SPHN</name>
<feature type="transmembrane region" description="Helical" evidence="8">
    <location>
        <begin position="119"/>
        <end position="138"/>
    </location>
</feature>
<keyword evidence="6 8" id="KW-1133">Transmembrane helix</keyword>
<keyword evidence="7 8" id="KW-0472">Membrane</keyword>
<keyword evidence="4" id="KW-0808">Transferase</keyword>
<evidence type="ECO:0000256" key="7">
    <source>
        <dbReference type="ARBA" id="ARBA00023136"/>
    </source>
</evidence>
<feature type="transmembrane region" description="Helical" evidence="8">
    <location>
        <begin position="266"/>
        <end position="284"/>
    </location>
</feature>
<evidence type="ECO:0000313" key="9">
    <source>
        <dbReference type="EMBL" id="MXP28748.1"/>
    </source>
</evidence>
<comment type="subcellular location">
    <subcellularLocation>
        <location evidence="1">Cell membrane</location>
        <topology evidence="1">Multi-pass membrane protein</topology>
    </subcellularLocation>
</comment>
<dbReference type="GO" id="GO:0009103">
    <property type="term" value="P:lipopolysaccharide biosynthetic process"/>
    <property type="evidence" value="ECO:0007669"/>
    <property type="project" value="UniProtKB-ARBA"/>
</dbReference>
<dbReference type="Proteomes" id="UP000439780">
    <property type="component" value="Unassembled WGS sequence"/>
</dbReference>
<protein>
    <recommendedName>
        <fullName evidence="11">Glycosyltransferase RgtA/B/C/D-like domain-containing protein</fullName>
    </recommendedName>
</protein>
<keyword evidence="5 8" id="KW-0812">Transmembrane</keyword>
<evidence type="ECO:0000256" key="2">
    <source>
        <dbReference type="ARBA" id="ARBA00022475"/>
    </source>
</evidence>
<sequence>MTTAITTDRSTYGAKAASRAAVVAILAIAVLATRIIWFGDPVADIDEQLYSLIGQQMLHGKLPYIDLWDRKSFGLYALYAFAHWTLGPGPIAYQTLAAIFTFAGALLTYHLARDLTDRFGATAAGTLYVIWMAAYASYSGQSEAFHVPLMLGMVWLVRDPDRRDASRRALWAMLLGGLAMQIKVTVLPQCMMLGGCVLYSQWRRGLDLAGVLRLGTLYGLIGAMPTVLVAIFYASISGFDAFIQATITSSFARAAGPLGRFSSRDVVWTNPLMIMAALGIYGAFRVKRPENPARYWFYAVWLLSCLATVFLPSTVYLYYYAAAVPAAVLLVTPLLDRRGPFGPFSALLLVMLGILILQIPDRYQLARTEKAQTTQLAEAIAPHVSHSACLWVYDGPTALYRMTGSCLPTRFIYPDHLNNLLEHDALGTSQPGEVRRILSHKPPVIVAANVPFTVQSPDVAAIVKRTLAQDYRPIASAKMHDRVITAYLRR</sequence>
<evidence type="ECO:0000256" key="6">
    <source>
        <dbReference type="ARBA" id="ARBA00022989"/>
    </source>
</evidence>
<dbReference type="GO" id="GO:0016763">
    <property type="term" value="F:pentosyltransferase activity"/>
    <property type="evidence" value="ECO:0007669"/>
    <property type="project" value="TreeGrafter"/>
</dbReference>
<comment type="caution">
    <text evidence="9">The sequence shown here is derived from an EMBL/GenBank/DDBJ whole genome shotgun (WGS) entry which is preliminary data.</text>
</comment>